<protein>
    <recommendedName>
        <fullName evidence="4">Phosphate-selective porin O and P</fullName>
    </recommendedName>
</protein>
<dbReference type="Pfam" id="PF07396">
    <property type="entry name" value="Porin_O_P"/>
    <property type="match status" value="2"/>
</dbReference>
<keyword evidence="3" id="KW-1185">Reference proteome</keyword>
<sequence>MKSNIYILFALVFLFQVNTSFSQGCEGDDPTTNDSTSTKSVKIFGYIQPQFDYNFDGGDNKNTFKFKRARLGVRGNIQKDFSYYFMLEASPFIGGDDQEDAYLMDAFISYTKYNWAKVSVGTFKQPFSLDVATPCHSLTTIERSIVADQIVAPQRDFGLMLLGGNNYTKLNYWLAIMNGRGLKMVDNNTKKDIIGRATYKLTGFLTVGGSFRYGYPKLNNNEEERTSFGGELLVELDKLKIQSEFIHDEGAYQPGAGGGCGVDPIDLDGLTSEGAYIMASYNVNEKLQPVFKYEYFDPNTELKNNIDYLERMTLGVNYFFNEKVRFQLNYLANIETVVNVDNDVLLAQMQIKF</sequence>
<evidence type="ECO:0000313" key="2">
    <source>
        <dbReference type="EMBL" id="GAA4951486.1"/>
    </source>
</evidence>
<proteinExistence type="predicted"/>
<evidence type="ECO:0008006" key="4">
    <source>
        <dbReference type="Google" id="ProtNLM"/>
    </source>
</evidence>
<dbReference type="InterPro" id="IPR010870">
    <property type="entry name" value="Porin_O/P"/>
</dbReference>
<name>A0ABP9GS03_9FLAO</name>
<evidence type="ECO:0000256" key="1">
    <source>
        <dbReference type="SAM" id="SignalP"/>
    </source>
</evidence>
<dbReference type="EMBL" id="BAABJJ010000037">
    <property type="protein sequence ID" value="GAA4951486.1"/>
    <property type="molecule type" value="Genomic_DNA"/>
</dbReference>
<dbReference type="SUPFAM" id="SSF56935">
    <property type="entry name" value="Porins"/>
    <property type="match status" value="1"/>
</dbReference>
<feature type="signal peptide" evidence="1">
    <location>
        <begin position="1"/>
        <end position="22"/>
    </location>
</feature>
<evidence type="ECO:0000313" key="3">
    <source>
        <dbReference type="Proteomes" id="UP001501302"/>
    </source>
</evidence>
<dbReference type="RefSeq" id="WP_345192665.1">
    <property type="nucleotide sequence ID" value="NZ_BAABJJ010000037.1"/>
</dbReference>
<dbReference type="Gene3D" id="2.40.160.10">
    <property type="entry name" value="Porin"/>
    <property type="match status" value="1"/>
</dbReference>
<comment type="caution">
    <text evidence="2">The sequence shown here is derived from an EMBL/GenBank/DDBJ whole genome shotgun (WGS) entry which is preliminary data.</text>
</comment>
<reference evidence="3" key="1">
    <citation type="journal article" date="2019" name="Int. J. Syst. Evol. Microbiol.">
        <title>The Global Catalogue of Microorganisms (GCM) 10K type strain sequencing project: providing services to taxonomists for standard genome sequencing and annotation.</title>
        <authorList>
            <consortium name="The Broad Institute Genomics Platform"/>
            <consortium name="The Broad Institute Genome Sequencing Center for Infectious Disease"/>
            <person name="Wu L."/>
            <person name="Ma J."/>
        </authorList>
    </citation>
    <scope>NUCLEOTIDE SEQUENCE [LARGE SCALE GENOMIC DNA]</scope>
    <source>
        <strain evidence="3">JCM 18285</strain>
    </source>
</reference>
<dbReference type="Proteomes" id="UP001501302">
    <property type="component" value="Unassembled WGS sequence"/>
</dbReference>
<gene>
    <name evidence="2" type="ORF">GCM10023314_26140</name>
</gene>
<feature type="chain" id="PRO_5046219011" description="Phosphate-selective porin O and P" evidence="1">
    <location>
        <begin position="23"/>
        <end position="353"/>
    </location>
</feature>
<dbReference type="PROSITE" id="PS51257">
    <property type="entry name" value="PROKAR_LIPOPROTEIN"/>
    <property type="match status" value="1"/>
</dbReference>
<accession>A0ABP9GS03</accession>
<keyword evidence="1" id="KW-0732">Signal</keyword>
<dbReference type="InterPro" id="IPR023614">
    <property type="entry name" value="Porin_dom_sf"/>
</dbReference>
<organism evidence="2 3">
    <name type="scientific">Algibacter agarivorans</name>
    <dbReference type="NCBI Taxonomy" id="1109741"/>
    <lineage>
        <taxon>Bacteria</taxon>
        <taxon>Pseudomonadati</taxon>
        <taxon>Bacteroidota</taxon>
        <taxon>Flavobacteriia</taxon>
        <taxon>Flavobacteriales</taxon>
        <taxon>Flavobacteriaceae</taxon>
        <taxon>Algibacter</taxon>
    </lineage>
</organism>